<reference evidence="1 2" key="1">
    <citation type="submission" date="2018-02" db="EMBL/GenBank/DDBJ databases">
        <authorList>
            <person name="Cohen D.B."/>
            <person name="Kent A.D."/>
        </authorList>
    </citation>
    <scope>NUCLEOTIDE SEQUENCE [LARGE SCALE GENOMIC DNA]</scope>
    <source>
        <strain evidence="1 2">CCAP 1448/3</strain>
    </source>
</reference>
<gene>
    <name evidence="1" type="ORF">C7B64_04965</name>
</gene>
<name>A0A2T1C7S6_9CYAN</name>
<protein>
    <submittedName>
        <fullName evidence="1">Uncharacterized protein</fullName>
    </submittedName>
</protein>
<dbReference type="AlphaFoldDB" id="A0A2T1C7S6"/>
<sequence>MWKIAKFSPCQFANLLGWVDARKPNTFSIEYRFDEVGEYIWVVTAWKSTKQESRSYEQQVY</sequence>
<comment type="caution">
    <text evidence="1">The sequence shown here is derived from an EMBL/GenBank/DDBJ whole genome shotgun (WGS) entry which is preliminary data.</text>
</comment>
<organism evidence="1 2">
    <name type="scientific">Merismopedia glauca CCAP 1448/3</name>
    <dbReference type="NCBI Taxonomy" id="1296344"/>
    <lineage>
        <taxon>Bacteria</taxon>
        <taxon>Bacillati</taxon>
        <taxon>Cyanobacteriota</taxon>
        <taxon>Cyanophyceae</taxon>
        <taxon>Synechococcales</taxon>
        <taxon>Merismopediaceae</taxon>
        <taxon>Merismopedia</taxon>
    </lineage>
</organism>
<proteinExistence type="predicted"/>
<dbReference type="EMBL" id="PVWJ01000016">
    <property type="protein sequence ID" value="PSB04203.1"/>
    <property type="molecule type" value="Genomic_DNA"/>
</dbReference>
<keyword evidence="2" id="KW-1185">Reference proteome</keyword>
<reference evidence="1 2" key="2">
    <citation type="submission" date="2018-03" db="EMBL/GenBank/DDBJ databases">
        <title>The ancient ancestry and fast evolution of plastids.</title>
        <authorList>
            <person name="Moore K.R."/>
            <person name="Magnabosco C."/>
            <person name="Momper L."/>
            <person name="Gold D.A."/>
            <person name="Bosak T."/>
            <person name="Fournier G.P."/>
        </authorList>
    </citation>
    <scope>NUCLEOTIDE SEQUENCE [LARGE SCALE GENOMIC DNA]</scope>
    <source>
        <strain evidence="1 2">CCAP 1448/3</strain>
    </source>
</reference>
<accession>A0A2T1C7S6</accession>
<dbReference type="Proteomes" id="UP000238762">
    <property type="component" value="Unassembled WGS sequence"/>
</dbReference>
<evidence type="ECO:0000313" key="2">
    <source>
        <dbReference type="Proteomes" id="UP000238762"/>
    </source>
</evidence>
<evidence type="ECO:0000313" key="1">
    <source>
        <dbReference type="EMBL" id="PSB04203.1"/>
    </source>
</evidence>